<dbReference type="RefSeq" id="WP_107815287.1">
    <property type="nucleotide sequence ID" value="NZ_QAOH01000002.1"/>
</dbReference>
<evidence type="ECO:0000313" key="4">
    <source>
        <dbReference type="Proteomes" id="UP000244077"/>
    </source>
</evidence>
<dbReference type="InterPro" id="IPR006860">
    <property type="entry name" value="FecR"/>
</dbReference>
<accession>A0A2T5HUQ0</accession>
<sequence>MTQETSENPLLREALEWLVRLGDEHCNATDRAAFAHWLGQGPQHRAAWAEAEALWDSFDPVSTEIAALRQRDRRITRRNALGVLVGAGMAGAAGRHVTRPEFGADYKTTAGEMRDITLADGSRVNLGGRSALGVDFGEESRRVHLLAGEAYFTVAGERERPFVVEASGVQITALGTAFNVNIGTGGGQVAVAEHAVSVRVYRRGEIRLEQGWQARFDAERLYPAAEVESADIGAWRQGRLVFRATPLRDVLDQIARYRGGKISVWNAATAEIPVTAVFNAKAPEAALETITETLGLKRVDLPAGLSVLYS</sequence>
<evidence type="ECO:0000313" key="3">
    <source>
        <dbReference type="EMBL" id="PTQ75312.1"/>
    </source>
</evidence>
<dbReference type="Pfam" id="PF16220">
    <property type="entry name" value="DUF4880"/>
    <property type="match status" value="1"/>
</dbReference>
<dbReference type="EMBL" id="QAOH01000002">
    <property type="protein sequence ID" value="PTQ75312.1"/>
    <property type="molecule type" value="Genomic_DNA"/>
</dbReference>
<protein>
    <submittedName>
        <fullName evidence="3">FecR family protein</fullName>
    </submittedName>
</protein>
<reference evidence="3 4" key="1">
    <citation type="submission" date="2018-04" db="EMBL/GenBank/DDBJ databases">
        <title>Genomic Encyclopedia of Archaeal and Bacterial Type Strains, Phase II (KMG-II): from individual species to whole genera.</title>
        <authorList>
            <person name="Goeker M."/>
        </authorList>
    </citation>
    <scope>NUCLEOTIDE SEQUENCE [LARGE SCALE GENOMIC DNA]</scope>
    <source>
        <strain evidence="3 4">DSM 100434</strain>
    </source>
</reference>
<dbReference type="Pfam" id="PF04773">
    <property type="entry name" value="FecR"/>
    <property type="match status" value="1"/>
</dbReference>
<keyword evidence="4" id="KW-1185">Reference proteome</keyword>
<dbReference type="InterPro" id="IPR032623">
    <property type="entry name" value="FecR_N"/>
</dbReference>
<feature type="domain" description="FecR N-terminal" evidence="2">
    <location>
        <begin position="12"/>
        <end position="54"/>
    </location>
</feature>
<dbReference type="GO" id="GO:0016989">
    <property type="term" value="F:sigma factor antagonist activity"/>
    <property type="evidence" value="ECO:0007669"/>
    <property type="project" value="TreeGrafter"/>
</dbReference>
<dbReference type="InterPro" id="IPR012373">
    <property type="entry name" value="Ferrdict_sens_TM"/>
</dbReference>
<dbReference type="AlphaFoldDB" id="A0A2T5HUQ0"/>
<dbReference type="OrthoDB" id="636724at2"/>
<dbReference type="Proteomes" id="UP000244077">
    <property type="component" value="Unassembled WGS sequence"/>
</dbReference>
<organism evidence="3 4">
    <name type="scientific">Celeribacter persicus</name>
    <dbReference type="NCBI Taxonomy" id="1651082"/>
    <lineage>
        <taxon>Bacteria</taxon>
        <taxon>Pseudomonadati</taxon>
        <taxon>Pseudomonadota</taxon>
        <taxon>Alphaproteobacteria</taxon>
        <taxon>Rhodobacterales</taxon>
        <taxon>Roseobacteraceae</taxon>
        <taxon>Celeribacter</taxon>
    </lineage>
</organism>
<name>A0A2T5HUQ0_9RHOB</name>
<dbReference type="Gene3D" id="2.60.120.1440">
    <property type="match status" value="1"/>
</dbReference>
<dbReference type="PIRSF" id="PIRSF018266">
    <property type="entry name" value="FecR"/>
    <property type="match status" value="1"/>
</dbReference>
<feature type="domain" description="FecR protein" evidence="1">
    <location>
        <begin position="105"/>
        <end position="196"/>
    </location>
</feature>
<evidence type="ECO:0000259" key="2">
    <source>
        <dbReference type="Pfam" id="PF16220"/>
    </source>
</evidence>
<comment type="caution">
    <text evidence="3">The sequence shown here is derived from an EMBL/GenBank/DDBJ whole genome shotgun (WGS) entry which is preliminary data.</text>
</comment>
<dbReference type="PANTHER" id="PTHR30273">
    <property type="entry name" value="PERIPLASMIC SIGNAL SENSOR AND SIGMA FACTOR ACTIVATOR FECR-RELATED"/>
    <property type="match status" value="1"/>
</dbReference>
<gene>
    <name evidence="3" type="ORF">C8N42_102232</name>
</gene>
<proteinExistence type="predicted"/>
<dbReference type="Gene3D" id="3.55.50.30">
    <property type="match status" value="1"/>
</dbReference>
<dbReference type="PANTHER" id="PTHR30273:SF2">
    <property type="entry name" value="PROTEIN FECR"/>
    <property type="match status" value="1"/>
</dbReference>
<evidence type="ECO:0000259" key="1">
    <source>
        <dbReference type="Pfam" id="PF04773"/>
    </source>
</evidence>